<reference evidence="5" key="2">
    <citation type="submission" date="2023-03" db="EMBL/GenBank/DDBJ databases">
        <title>Parabacteroides distasonis, a bacteria resistant against UC.</title>
        <authorList>
            <person name="Dai W."/>
        </authorList>
    </citation>
    <scope>NUCLEOTIDE SEQUENCE</scope>
    <source>
        <strain evidence="5">F1-28</strain>
    </source>
</reference>
<evidence type="ECO:0000313" key="6">
    <source>
        <dbReference type="Proteomes" id="UP000441358"/>
    </source>
</evidence>
<dbReference type="EMBL" id="WKMC01000014">
    <property type="protein sequence ID" value="MRZ51769.1"/>
    <property type="molecule type" value="Genomic_DNA"/>
</dbReference>
<dbReference type="Proteomes" id="UP000441358">
    <property type="component" value="Unassembled WGS sequence"/>
</dbReference>
<evidence type="ECO:0000313" key="7">
    <source>
        <dbReference type="Proteomes" id="UP000461276"/>
    </source>
</evidence>
<dbReference type="InterPro" id="IPR027385">
    <property type="entry name" value="Beta-barrel_OMP"/>
</dbReference>
<dbReference type="Pfam" id="PF13505">
    <property type="entry name" value="OMP_b-brl"/>
    <property type="match status" value="1"/>
</dbReference>
<sequence length="175" mass="19924">MRKILIFLGLLFVMLSGVYAQKGRQAIGFGLSYGTEIESIGLGLKYQYNITNPIRLEPSLNYFIENDNVSMLDINMNLHYLCPVGRSVKLYPLFGFTFSNWMFDLGDGFDIDVDGDHIHIDKDDDNHNECRVGVNIGGGADFALTSSWIMNFELRYQLVSDFDQAVFNLGFAYRF</sequence>
<reference evidence="6 7" key="1">
    <citation type="journal article" date="2019" name="Nat. Med.">
        <title>A library of human gut bacterial isolates paired with longitudinal multiomics data enables mechanistic microbiome research.</title>
        <authorList>
            <person name="Poyet M."/>
            <person name="Groussin M."/>
            <person name="Gibbons S.M."/>
            <person name="Avila-Pacheco J."/>
            <person name="Jiang X."/>
            <person name="Kearney S.M."/>
            <person name="Perrotta A.R."/>
            <person name="Berdy B."/>
            <person name="Zhao S."/>
            <person name="Lieberman T.D."/>
            <person name="Swanson P.K."/>
            <person name="Smith M."/>
            <person name="Roesemann S."/>
            <person name="Alexander J.E."/>
            <person name="Rich S.A."/>
            <person name="Livny J."/>
            <person name="Vlamakis H."/>
            <person name="Clish C."/>
            <person name="Bullock K."/>
            <person name="Deik A."/>
            <person name="Scott J."/>
            <person name="Pierce K.A."/>
            <person name="Xavier R.J."/>
            <person name="Alm E.J."/>
        </authorList>
    </citation>
    <scope>NUCLEOTIDE SEQUENCE [LARGE SCALE GENOMIC DNA]</scope>
    <source>
        <strain evidence="4 6">BIOML-A32</strain>
        <strain evidence="3 7">BIOML-A9</strain>
    </source>
</reference>
<dbReference type="SUPFAM" id="SSF56925">
    <property type="entry name" value="OMPA-like"/>
    <property type="match status" value="1"/>
</dbReference>
<dbReference type="Proteomes" id="UP001221009">
    <property type="component" value="Chromosome"/>
</dbReference>
<dbReference type="EMBL" id="WKMY01000002">
    <property type="protein sequence ID" value="MRY92697.1"/>
    <property type="molecule type" value="Genomic_DNA"/>
</dbReference>
<dbReference type="DNASU" id="5309043"/>
<feature type="domain" description="Outer membrane protein beta-barrel" evidence="2">
    <location>
        <begin position="31"/>
        <end position="175"/>
    </location>
</feature>
<accession>A0A395YVV0</accession>
<dbReference type="Gene3D" id="2.40.160.20">
    <property type="match status" value="1"/>
</dbReference>
<evidence type="ECO:0000256" key="1">
    <source>
        <dbReference type="ARBA" id="ARBA00022729"/>
    </source>
</evidence>
<organism evidence="4 6">
    <name type="scientific">Parabacteroides distasonis</name>
    <dbReference type="NCBI Taxonomy" id="823"/>
    <lineage>
        <taxon>Bacteria</taxon>
        <taxon>Pseudomonadati</taxon>
        <taxon>Bacteroidota</taxon>
        <taxon>Bacteroidia</taxon>
        <taxon>Bacteroidales</taxon>
        <taxon>Tannerellaceae</taxon>
        <taxon>Parabacteroides</taxon>
    </lineage>
</organism>
<dbReference type="OrthoDB" id="1163183at2"/>
<gene>
    <name evidence="4" type="ORF">GKD66_16330</name>
    <name evidence="3" type="ORF">GKD67_05550</name>
    <name evidence="5" type="ORF">P2T59_11695</name>
</gene>
<name>A0A395YVV0_PARDI</name>
<proteinExistence type="predicted"/>
<evidence type="ECO:0000313" key="3">
    <source>
        <dbReference type="EMBL" id="MRY92697.1"/>
    </source>
</evidence>
<evidence type="ECO:0000313" key="5">
    <source>
        <dbReference type="EMBL" id="WET62381.1"/>
    </source>
</evidence>
<dbReference type="AlphaFoldDB" id="A0A395YVV0"/>
<evidence type="ECO:0000259" key="2">
    <source>
        <dbReference type="Pfam" id="PF13505"/>
    </source>
</evidence>
<evidence type="ECO:0000313" key="4">
    <source>
        <dbReference type="EMBL" id="MRZ51769.1"/>
    </source>
</evidence>
<dbReference type="OMA" id="NVNFHYL"/>
<dbReference type="InterPro" id="IPR011250">
    <property type="entry name" value="OMP/PagP_B-barrel"/>
</dbReference>
<dbReference type="EMBL" id="CP120353">
    <property type="protein sequence ID" value="WET62381.1"/>
    <property type="molecule type" value="Genomic_DNA"/>
</dbReference>
<keyword evidence="1" id="KW-0732">Signal</keyword>
<dbReference type="RefSeq" id="WP_008675194.1">
    <property type="nucleotide sequence ID" value="NZ_CACRUW010000033.1"/>
</dbReference>
<dbReference type="Proteomes" id="UP000461276">
    <property type="component" value="Unassembled WGS sequence"/>
</dbReference>
<protein>
    <submittedName>
        <fullName evidence="4">Outer membrane beta-barrel protein</fullName>
    </submittedName>
</protein>